<gene>
    <name evidence="1" type="ORF">DME_LOCUS862</name>
</gene>
<dbReference type="Proteomes" id="UP000038040">
    <property type="component" value="Unplaced"/>
</dbReference>
<evidence type="ECO:0000313" key="1">
    <source>
        <dbReference type="EMBL" id="VDN50889.1"/>
    </source>
</evidence>
<protein>
    <submittedName>
        <fullName evidence="4">Secreted protein</fullName>
    </submittedName>
</protein>
<reference evidence="1 3" key="2">
    <citation type="submission" date="2018-11" db="EMBL/GenBank/DDBJ databases">
        <authorList>
            <consortium name="Pathogen Informatics"/>
        </authorList>
    </citation>
    <scope>NUCLEOTIDE SEQUENCE [LARGE SCALE GENOMIC DNA]</scope>
</reference>
<evidence type="ECO:0000313" key="2">
    <source>
        <dbReference type="Proteomes" id="UP000038040"/>
    </source>
</evidence>
<dbReference type="EMBL" id="UYYG01000009">
    <property type="protein sequence ID" value="VDN50889.1"/>
    <property type="molecule type" value="Genomic_DNA"/>
</dbReference>
<sequence>MRGGQGGIKKGVTSIKQWSVMIGSVLLSGLNPSLGGYVWHLPLSLSTVVAKGCFCSSRWNLLRAKGACGWGKI</sequence>
<evidence type="ECO:0000313" key="4">
    <source>
        <dbReference type="WBParaSite" id="DME_0000592301-mRNA-1"/>
    </source>
</evidence>
<evidence type="ECO:0000313" key="3">
    <source>
        <dbReference type="Proteomes" id="UP000274756"/>
    </source>
</evidence>
<keyword evidence="3" id="KW-1185">Reference proteome</keyword>
<accession>A0A0N4UEU8</accession>
<proteinExistence type="predicted"/>
<dbReference type="WBParaSite" id="DME_0000592301-mRNA-1">
    <property type="protein sequence ID" value="DME_0000592301-mRNA-1"/>
    <property type="gene ID" value="DME_0000592301"/>
</dbReference>
<name>A0A0N4UEU8_DRAME</name>
<dbReference type="Proteomes" id="UP000274756">
    <property type="component" value="Unassembled WGS sequence"/>
</dbReference>
<organism evidence="2 4">
    <name type="scientific">Dracunculus medinensis</name>
    <name type="common">Guinea worm</name>
    <dbReference type="NCBI Taxonomy" id="318479"/>
    <lineage>
        <taxon>Eukaryota</taxon>
        <taxon>Metazoa</taxon>
        <taxon>Ecdysozoa</taxon>
        <taxon>Nematoda</taxon>
        <taxon>Chromadorea</taxon>
        <taxon>Rhabditida</taxon>
        <taxon>Spirurina</taxon>
        <taxon>Dracunculoidea</taxon>
        <taxon>Dracunculidae</taxon>
        <taxon>Dracunculus</taxon>
    </lineage>
</organism>
<reference evidence="4" key="1">
    <citation type="submission" date="2017-02" db="UniProtKB">
        <authorList>
            <consortium name="WormBaseParasite"/>
        </authorList>
    </citation>
    <scope>IDENTIFICATION</scope>
</reference>
<dbReference type="AlphaFoldDB" id="A0A0N4UEU8"/>